<name>A0A4Y2UM73_ARAVE</name>
<dbReference type="Proteomes" id="UP000499080">
    <property type="component" value="Unassembled WGS sequence"/>
</dbReference>
<sequence>MKYDTDSIHKMPPLRFSNSFILVVTGGGWKEDEEEEEKKWKKKKNIIILHEGINFMSFPGNNIALLIAFSKNIYFLTFYENTVAVGEIHLKKVPAA</sequence>
<gene>
    <name evidence="2" type="ORF">AVEN_134718_1</name>
    <name evidence="1" type="ORF">AVEN_6669_1</name>
</gene>
<evidence type="ECO:0000313" key="2">
    <source>
        <dbReference type="EMBL" id="GBO13254.1"/>
    </source>
</evidence>
<evidence type="ECO:0000313" key="1">
    <source>
        <dbReference type="EMBL" id="GBO13251.1"/>
    </source>
</evidence>
<dbReference type="AlphaFoldDB" id="A0A4Y2UM73"/>
<organism evidence="2 3">
    <name type="scientific">Araneus ventricosus</name>
    <name type="common">Orbweaver spider</name>
    <name type="synonym">Epeira ventricosa</name>
    <dbReference type="NCBI Taxonomy" id="182803"/>
    <lineage>
        <taxon>Eukaryota</taxon>
        <taxon>Metazoa</taxon>
        <taxon>Ecdysozoa</taxon>
        <taxon>Arthropoda</taxon>
        <taxon>Chelicerata</taxon>
        <taxon>Arachnida</taxon>
        <taxon>Araneae</taxon>
        <taxon>Araneomorphae</taxon>
        <taxon>Entelegynae</taxon>
        <taxon>Araneoidea</taxon>
        <taxon>Araneidae</taxon>
        <taxon>Araneus</taxon>
    </lineage>
</organism>
<reference evidence="2 3" key="1">
    <citation type="journal article" date="2019" name="Sci. Rep.">
        <title>Orb-weaving spider Araneus ventricosus genome elucidates the spidroin gene catalogue.</title>
        <authorList>
            <person name="Kono N."/>
            <person name="Nakamura H."/>
            <person name="Ohtoshi R."/>
            <person name="Moran D.A.P."/>
            <person name="Shinohara A."/>
            <person name="Yoshida Y."/>
            <person name="Fujiwara M."/>
            <person name="Mori M."/>
            <person name="Tomita M."/>
            <person name="Arakawa K."/>
        </authorList>
    </citation>
    <scope>NUCLEOTIDE SEQUENCE [LARGE SCALE GENOMIC DNA]</scope>
</reference>
<accession>A0A4Y2UM73</accession>
<proteinExistence type="predicted"/>
<evidence type="ECO:0000313" key="3">
    <source>
        <dbReference type="Proteomes" id="UP000499080"/>
    </source>
</evidence>
<comment type="caution">
    <text evidence="2">The sequence shown here is derived from an EMBL/GenBank/DDBJ whole genome shotgun (WGS) entry which is preliminary data.</text>
</comment>
<dbReference type="EMBL" id="BGPR01037607">
    <property type="protein sequence ID" value="GBO13251.1"/>
    <property type="molecule type" value="Genomic_DNA"/>
</dbReference>
<keyword evidence="3" id="KW-1185">Reference proteome</keyword>
<dbReference type="EMBL" id="BGPR01037609">
    <property type="protein sequence ID" value="GBO13254.1"/>
    <property type="molecule type" value="Genomic_DNA"/>
</dbReference>
<protein>
    <submittedName>
        <fullName evidence="2">Uncharacterized protein</fullName>
    </submittedName>
</protein>